<accession>A0A4Y9YXL6</accession>
<protein>
    <submittedName>
        <fullName evidence="1">Uncharacterized protein</fullName>
    </submittedName>
</protein>
<name>A0A4Y9YXL6_9AGAM</name>
<proteinExistence type="predicted"/>
<organism evidence="1 2">
    <name type="scientific">Dentipellis fragilis</name>
    <dbReference type="NCBI Taxonomy" id="205917"/>
    <lineage>
        <taxon>Eukaryota</taxon>
        <taxon>Fungi</taxon>
        <taxon>Dikarya</taxon>
        <taxon>Basidiomycota</taxon>
        <taxon>Agaricomycotina</taxon>
        <taxon>Agaricomycetes</taxon>
        <taxon>Russulales</taxon>
        <taxon>Hericiaceae</taxon>
        <taxon>Dentipellis</taxon>
    </lineage>
</organism>
<sequence>MLAMATGMHAHAHKAVNERSHVYVHVHVCFKAYLLSSILCYGSSTFDSHDPITSVPRAVGRFDNCAPVVWIGNNIVNCAEAPVDEAADLHSLDNNGNLDGDGDAAALSHSHTKARPSIRRRQRGFSAPDPRQATLILSGLWASSHSFSGTLDDPHPRSYRAGSSAASCSCARANAGFIDPSGCPSQMRPTSVNLFCYARAGWHFLIQWQAVQRAKRSPTVFAIGRLYRCSLELLATISYHVPLALGQCSSLGLDIVLLLLRCDHRNPGATRICLGLAQFGMPTCDTYVRAVHMHMSILLWVLAIQRMAR</sequence>
<comment type="caution">
    <text evidence="1">The sequence shown here is derived from an EMBL/GenBank/DDBJ whole genome shotgun (WGS) entry which is preliminary data.</text>
</comment>
<gene>
    <name evidence="1" type="ORF">EVG20_g5224</name>
</gene>
<evidence type="ECO:0000313" key="2">
    <source>
        <dbReference type="Proteomes" id="UP000298327"/>
    </source>
</evidence>
<reference evidence="1 2" key="1">
    <citation type="submission" date="2019-02" db="EMBL/GenBank/DDBJ databases">
        <title>Genome sequencing of the rare red list fungi Dentipellis fragilis.</title>
        <authorList>
            <person name="Buettner E."/>
            <person name="Kellner H."/>
        </authorList>
    </citation>
    <scope>NUCLEOTIDE SEQUENCE [LARGE SCALE GENOMIC DNA]</scope>
    <source>
        <strain evidence="1 2">DSM 105465</strain>
    </source>
</reference>
<dbReference type="EMBL" id="SEOQ01000300">
    <property type="protein sequence ID" value="TFY65869.1"/>
    <property type="molecule type" value="Genomic_DNA"/>
</dbReference>
<keyword evidence="2" id="KW-1185">Reference proteome</keyword>
<dbReference type="Proteomes" id="UP000298327">
    <property type="component" value="Unassembled WGS sequence"/>
</dbReference>
<evidence type="ECO:0000313" key="1">
    <source>
        <dbReference type="EMBL" id="TFY65869.1"/>
    </source>
</evidence>
<dbReference type="AlphaFoldDB" id="A0A4Y9YXL6"/>